<dbReference type="InterPro" id="IPR058624">
    <property type="entry name" value="MdtA-like_HH"/>
</dbReference>
<dbReference type="Gene3D" id="1.10.287.470">
    <property type="entry name" value="Helix hairpin bin"/>
    <property type="match status" value="1"/>
</dbReference>
<dbReference type="Proteomes" id="UP000062912">
    <property type="component" value="Unassembled WGS sequence"/>
</dbReference>
<evidence type="ECO:0000256" key="3">
    <source>
        <dbReference type="ARBA" id="ARBA00022475"/>
    </source>
</evidence>
<feature type="domain" description="YknX-like C-terminal permuted SH3-like" evidence="9">
    <location>
        <begin position="253"/>
        <end position="320"/>
    </location>
</feature>
<gene>
    <name evidence="10" type="ORF">WT56_13545</name>
</gene>
<dbReference type="SUPFAM" id="SSF111369">
    <property type="entry name" value="HlyD-like secretion proteins"/>
    <property type="match status" value="1"/>
</dbReference>
<comment type="subcellular location">
    <subcellularLocation>
        <location evidence="1">Cell membrane</location>
    </subcellularLocation>
</comment>
<evidence type="ECO:0000259" key="7">
    <source>
        <dbReference type="Pfam" id="PF25917"/>
    </source>
</evidence>
<dbReference type="Gene3D" id="2.40.420.20">
    <property type="match status" value="1"/>
</dbReference>
<reference evidence="10 11" key="1">
    <citation type="submission" date="2015-11" db="EMBL/GenBank/DDBJ databases">
        <title>Expanding the genomic diversity of Burkholderia species for the development of highly accurate diagnostics.</title>
        <authorList>
            <person name="Sahl J."/>
            <person name="Keim P."/>
            <person name="Wagner D."/>
        </authorList>
    </citation>
    <scope>NUCLEOTIDE SEQUENCE [LARGE SCALE GENOMIC DNA]</scope>
    <source>
        <strain evidence="10 11">MSMB368WGS</strain>
    </source>
</reference>
<organism evidence="10 11">
    <name type="scientific">Burkholderia pseudomultivorans</name>
    <dbReference type="NCBI Taxonomy" id="1207504"/>
    <lineage>
        <taxon>Bacteria</taxon>
        <taxon>Pseudomonadati</taxon>
        <taxon>Pseudomonadota</taxon>
        <taxon>Betaproteobacteria</taxon>
        <taxon>Burkholderiales</taxon>
        <taxon>Burkholderiaceae</taxon>
        <taxon>Burkholderia</taxon>
        <taxon>Burkholderia cepacia complex</taxon>
    </lineage>
</organism>
<dbReference type="GO" id="GO:0015562">
    <property type="term" value="F:efflux transmembrane transporter activity"/>
    <property type="evidence" value="ECO:0007669"/>
    <property type="project" value="TreeGrafter"/>
</dbReference>
<dbReference type="InterPro" id="IPR058626">
    <property type="entry name" value="MdtA-like_b-barrel"/>
</dbReference>
<evidence type="ECO:0000259" key="8">
    <source>
        <dbReference type="Pfam" id="PF25944"/>
    </source>
</evidence>
<dbReference type="Pfam" id="PF25917">
    <property type="entry name" value="BSH_RND"/>
    <property type="match status" value="1"/>
</dbReference>
<protein>
    <submittedName>
        <fullName evidence="10">Uncharacterized protein</fullName>
    </submittedName>
</protein>
<dbReference type="AlphaFoldDB" id="A0A132EHP7"/>
<dbReference type="PANTHER" id="PTHR30469">
    <property type="entry name" value="MULTIDRUG RESISTANCE PROTEIN MDTA"/>
    <property type="match status" value="1"/>
</dbReference>
<keyword evidence="3" id="KW-1003">Cell membrane</keyword>
<evidence type="ECO:0000313" key="11">
    <source>
        <dbReference type="Proteomes" id="UP000062912"/>
    </source>
</evidence>
<dbReference type="EMBL" id="LPJR01000027">
    <property type="protein sequence ID" value="KWF30450.1"/>
    <property type="molecule type" value="Genomic_DNA"/>
</dbReference>
<proteinExistence type="inferred from homology"/>
<dbReference type="InterPro" id="IPR058637">
    <property type="entry name" value="YknX-like_C"/>
</dbReference>
<feature type="domain" description="Multidrug resistance protein MdtA-like barrel-sandwich hybrid" evidence="7">
    <location>
        <begin position="18"/>
        <end position="161"/>
    </location>
</feature>
<evidence type="ECO:0000259" key="9">
    <source>
        <dbReference type="Pfam" id="PF25989"/>
    </source>
</evidence>
<dbReference type="Gene3D" id="2.40.50.100">
    <property type="match status" value="1"/>
</dbReference>
<keyword evidence="5" id="KW-0472">Membrane</keyword>
<feature type="domain" description="Multidrug resistance protein MdtA-like beta-barrel" evidence="8">
    <location>
        <begin position="165"/>
        <end position="246"/>
    </location>
</feature>
<dbReference type="GO" id="GO:1990281">
    <property type="term" value="C:efflux pump complex"/>
    <property type="evidence" value="ECO:0007669"/>
    <property type="project" value="TreeGrafter"/>
</dbReference>
<evidence type="ECO:0000256" key="1">
    <source>
        <dbReference type="ARBA" id="ARBA00004236"/>
    </source>
</evidence>
<dbReference type="Pfam" id="PF25989">
    <property type="entry name" value="YknX_C"/>
    <property type="match status" value="1"/>
</dbReference>
<dbReference type="InterPro" id="IPR006143">
    <property type="entry name" value="RND_pump_MFP"/>
</dbReference>
<dbReference type="InterPro" id="IPR058625">
    <property type="entry name" value="MdtA-like_BSH"/>
</dbReference>
<evidence type="ECO:0000256" key="5">
    <source>
        <dbReference type="ARBA" id="ARBA00023136"/>
    </source>
</evidence>
<evidence type="ECO:0000313" key="10">
    <source>
        <dbReference type="EMBL" id="KWF30450.1"/>
    </source>
</evidence>
<keyword evidence="4" id="KW-0997">Cell inner membrane</keyword>
<dbReference type="Pfam" id="PF25944">
    <property type="entry name" value="Beta-barrel_RND"/>
    <property type="match status" value="1"/>
</dbReference>
<sequence length="343" mass="35642">MNDFPVRAVAVGTVMARNTVDMKVRVDGQLQRVLFVEGQDVKAGQVLARLDQGPLAAQLDQAIAMGNKDRASLENAKLDLDRYSKLAGIGGATAQSVDTARTQVKALTATVAADAAIVASDRLQLSFTTLTAPFAGRVGAREADIGAILHPGDATGIVTVTQMEPIDVQFSVPQDALPDLLAGQETGPLPVTVTARAGGAPIETGVLNFIDSQVDPSTGQIKLKGAFANTDRKLWPGELVSASVLLKTDRQRLAVPSRAIVNTQTGPQIYTIDASGHAHLRAVKTGVAADGMTEIRGGLAVDDLVVFEGQSRLNTGVSVTTRLVGARDEAATSAPAASMDTSS</sequence>
<dbReference type="Gene3D" id="2.40.30.170">
    <property type="match status" value="1"/>
</dbReference>
<dbReference type="RefSeq" id="WP_060241228.1">
    <property type="nucleotide sequence ID" value="NZ_LPJR01000027.1"/>
</dbReference>
<dbReference type="Pfam" id="PF25876">
    <property type="entry name" value="HH_MFP_RND"/>
    <property type="match status" value="1"/>
</dbReference>
<evidence type="ECO:0000256" key="4">
    <source>
        <dbReference type="ARBA" id="ARBA00022519"/>
    </source>
</evidence>
<accession>A0A132EHP7</accession>
<dbReference type="PANTHER" id="PTHR30469:SF36">
    <property type="entry name" value="BLL3903 PROTEIN"/>
    <property type="match status" value="1"/>
</dbReference>
<comment type="caution">
    <text evidence="10">The sequence shown here is derived from an EMBL/GenBank/DDBJ whole genome shotgun (WGS) entry which is preliminary data.</text>
</comment>
<evidence type="ECO:0000256" key="2">
    <source>
        <dbReference type="ARBA" id="ARBA00009477"/>
    </source>
</evidence>
<comment type="similarity">
    <text evidence="2">Belongs to the membrane fusion protein (MFP) (TC 8.A.1) family.</text>
</comment>
<feature type="domain" description="Multidrug resistance protein MdtA-like alpha-helical hairpin" evidence="6">
    <location>
        <begin position="59"/>
        <end position="128"/>
    </location>
</feature>
<evidence type="ECO:0000259" key="6">
    <source>
        <dbReference type="Pfam" id="PF25876"/>
    </source>
</evidence>
<dbReference type="NCBIfam" id="TIGR01730">
    <property type="entry name" value="RND_mfp"/>
    <property type="match status" value="1"/>
</dbReference>
<name>A0A132EHP7_9BURK</name>